<keyword evidence="2" id="KW-1185">Reference proteome</keyword>
<dbReference type="EMBL" id="CM042025">
    <property type="protein sequence ID" value="KAI3808235.1"/>
    <property type="molecule type" value="Genomic_DNA"/>
</dbReference>
<sequence length="131" mass="15001">MEGYILIITKGSRRTQGIARGTRRQRYEVKKYVLDRLVPLEMVLSRWPIVQLEYFRGLCSLYNFGEGFLAVSSDNFLGAGKNRNNSQIQNEDVEEVESKTGGTAEFMKEDLHYTPSQKINGNVLETNEPHL</sequence>
<gene>
    <name evidence="1" type="ORF">L1987_24184</name>
</gene>
<name>A0ACB9ILH4_9ASTR</name>
<accession>A0ACB9ILH4</accession>
<evidence type="ECO:0000313" key="1">
    <source>
        <dbReference type="EMBL" id="KAI3808235.1"/>
    </source>
</evidence>
<evidence type="ECO:0000313" key="2">
    <source>
        <dbReference type="Proteomes" id="UP001056120"/>
    </source>
</evidence>
<protein>
    <submittedName>
        <fullName evidence="1">Uncharacterized protein</fullName>
    </submittedName>
</protein>
<proteinExistence type="predicted"/>
<dbReference type="Proteomes" id="UP001056120">
    <property type="component" value="Linkage Group LG08"/>
</dbReference>
<organism evidence="1 2">
    <name type="scientific">Smallanthus sonchifolius</name>
    <dbReference type="NCBI Taxonomy" id="185202"/>
    <lineage>
        <taxon>Eukaryota</taxon>
        <taxon>Viridiplantae</taxon>
        <taxon>Streptophyta</taxon>
        <taxon>Embryophyta</taxon>
        <taxon>Tracheophyta</taxon>
        <taxon>Spermatophyta</taxon>
        <taxon>Magnoliopsida</taxon>
        <taxon>eudicotyledons</taxon>
        <taxon>Gunneridae</taxon>
        <taxon>Pentapetalae</taxon>
        <taxon>asterids</taxon>
        <taxon>campanulids</taxon>
        <taxon>Asterales</taxon>
        <taxon>Asteraceae</taxon>
        <taxon>Asteroideae</taxon>
        <taxon>Heliantheae alliance</taxon>
        <taxon>Millerieae</taxon>
        <taxon>Smallanthus</taxon>
    </lineage>
</organism>
<reference evidence="2" key="1">
    <citation type="journal article" date="2022" name="Mol. Ecol. Resour.">
        <title>The genomes of chicory, endive, great burdock and yacon provide insights into Asteraceae palaeo-polyploidization history and plant inulin production.</title>
        <authorList>
            <person name="Fan W."/>
            <person name="Wang S."/>
            <person name="Wang H."/>
            <person name="Wang A."/>
            <person name="Jiang F."/>
            <person name="Liu H."/>
            <person name="Zhao H."/>
            <person name="Xu D."/>
            <person name="Zhang Y."/>
        </authorList>
    </citation>
    <scope>NUCLEOTIDE SEQUENCE [LARGE SCALE GENOMIC DNA]</scope>
    <source>
        <strain evidence="2">cv. Yunnan</strain>
    </source>
</reference>
<comment type="caution">
    <text evidence="1">The sequence shown here is derived from an EMBL/GenBank/DDBJ whole genome shotgun (WGS) entry which is preliminary data.</text>
</comment>
<reference evidence="1 2" key="2">
    <citation type="journal article" date="2022" name="Mol. Ecol. Resour.">
        <title>The genomes of chicory, endive, great burdock and yacon provide insights into Asteraceae paleo-polyploidization history and plant inulin production.</title>
        <authorList>
            <person name="Fan W."/>
            <person name="Wang S."/>
            <person name="Wang H."/>
            <person name="Wang A."/>
            <person name="Jiang F."/>
            <person name="Liu H."/>
            <person name="Zhao H."/>
            <person name="Xu D."/>
            <person name="Zhang Y."/>
        </authorList>
    </citation>
    <scope>NUCLEOTIDE SEQUENCE [LARGE SCALE GENOMIC DNA]</scope>
    <source>
        <strain evidence="2">cv. Yunnan</strain>
        <tissue evidence="1">Leaves</tissue>
    </source>
</reference>